<protein>
    <submittedName>
        <fullName evidence="6">MBL fold metallo-hydrolase</fullName>
    </submittedName>
</protein>
<dbReference type="Gene3D" id="3.60.15.10">
    <property type="entry name" value="Ribonuclease Z/Hydroxyacylglutathione hydrolase-like"/>
    <property type="match status" value="1"/>
</dbReference>
<comment type="caution">
    <text evidence="6">The sequence shown here is derived from an EMBL/GenBank/DDBJ whole genome shotgun (WGS) entry which is preliminary data.</text>
</comment>
<proteinExistence type="predicted"/>
<feature type="domain" description="Metallo-beta-lactamase" evidence="5">
    <location>
        <begin position="14"/>
        <end position="193"/>
    </location>
</feature>
<dbReference type="GO" id="GO:0046872">
    <property type="term" value="F:metal ion binding"/>
    <property type="evidence" value="ECO:0007669"/>
    <property type="project" value="UniProtKB-KW"/>
</dbReference>
<dbReference type="InterPro" id="IPR001279">
    <property type="entry name" value="Metallo-B-lactamas"/>
</dbReference>
<keyword evidence="3 6" id="KW-0378">Hydrolase</keyword>
<dbReference type="InterPro" id="IPR051453">
    <property type="entry name" value="MBL_Glyoxalase_II"/>
</dbReference>
<accession>A0A7V7UCM1</accession>
<dbReference type="Pfam" id="PF00753">
    <property type="entry name" value="Lactamase_B"/>
    <property type="match status" value="1"/>
</dbReference>
<reference evidence="6 7" key="2">
    <citation type="submission" date="2020-02" db="EMBL/GenBank/DDBJ databases">
        <title>Candidatus Galacturonibacter soehngenii shows hetero-acetogenic catabolism of galacturonic acid but lacks a canonical carbon monoxide dehydrogenase/acetyl-CoA synthase complex.</title>
        <authorList>
            <person name="Diender M."/>
            <person name="Stouten G.R."/>
            <person name="Petersen J.F."/>
            <person name="Nielsen P.H."/>
            <person name="Dueholm M.S."/>
            <person name="Pronk J.T."/>
            <person name="Van Loosdrecht M.C.M."/>
        </authorList>
    </citation>
    <scope>NUCLEOTIDE SEQUENCE [LARGE SCALE GENOMIC DNA]</scope>
    <source>
        <strain evidence="6">GalUA</strain>
    </source>
</reference>
<evidence type="ECO:0000256" key="3">
    <source>
        <dbReference type="ARBA" id="ARBA00022801"/>
    </source>
</evidence>
<evidence type="ECO:0000313" key="7">
    <source>
        <dbReference type="Proteomes" id="UP000461768"/>
    </source>
</evidence>
<dbReference type="RefSeq" id="WP_151141731.1">
    <property type="nucleotide sequence ID" value="NZ_WAGX01000004.1"/>
</dbReference>
<reference evidence="6 7" key="1">
    <citation type="submission" date="2019-09" db="EMBL/GenBank/DDBJ databases">
        <authorList>
            <person name="Valk L.C."/>
        </authorList>
    </citation>
    <scope>NUCLEOTIDE SEQUENCE [LARGE SCALE GENOMIC DNA]</scope>
    <source>
        <strain evidence="6">GalUA</strain>
    </source>
</reference>
<dbReference type="SMART" id="SM00849">
    <property type="entry name" value="Lactamase_B"/>
    <property type="match status" value="1"/>
</dbReference>
<gene>
    <name evidence="6" type="ORF">F7O84_02785</name>
</gene>
<sequence length="210" mass="23539">MAIIVEKYQLGMVRTNCYLIYNDETSEVIIVDPADNAKMIEQLIDEKNLNLQAILLTHGHFDHILAANELRDIYQVPIVAHEAENQILADPSLNLSIGMGGEPCIVKADRFVKDGEVLDLLHTKVKVLHTPGHTAGGVCYLFIKEKLMLSGDTLFEESVGRTDFPTGSMSTLVHSIKEKLMVLEDEIIVYPGHEGETSIIHERNFNPYIR</sequence>
<dbReference type="PANTHER" id="PTHR46233:SF3">
    <property type="entry name" value="HYDROXYACYLGLUTATHIONE HYDROLASE GLOC"/>
    <property type="match status" value="1"/>
</dbReference>
<dbReference type="CDD" id="cd06262">
    <property type="entry name" value="metallo-hydrolase-like_MBL-fold"/>
    <property type="match status" value="1"/>
</dbReference>
<keyword evidence="4" id="KW-0862">Zinc</keyword>
<evidence type="ECO:0000256" key="2">
    <source>
        <dbReference type="ARBA" id="ARBA00022723"/>
    </source>
</evidence>
<organism evidence="6 7">
    <name type="scientific">Candidatus Galacturonatibacter soehngenii</name>
    <dbReference type="NCBI Taxonomy" id="2307010"/>
    <lineage>
        <taxon>Bacteria</taxon>
        <taxon>Bacillati</taxon>
        <taxon>Bacillota</taxon>
        <taxon>Clostridia</taxon>
        <taxon>Lachnospirales</taxon>
        <taxon>Lachnospiraceae</taxon>
        <taxon>Candidatus Galacturonatibacter</taxon>
    </lineage>
</organism>
<evidence type="ECO:0000256" key="1">
    <source>
        <dbReference type="ARBA" id="ARBA00001947"/>
    </source>
</evidence>
<name>A0A7V7UCM1_9FIRM</name>
<dbReference type="EMBL" id="WAGX01000004">
    <property type="protein sequence ID" value="KAB1439341.1"/>
    <property type="molecule type" value="Genomic_DNA"/>
</dbReference>
<keyword evidence="2" id="KW-0479">Metal-binding</keyword>
<evidence type="ECO:0000256" key="4">
    <source>
        <dbReference type="ARBA" id="ARBA00022833"/>
    </source>
</evidence>
<dbReference type="SUPFAM" id="SSF56281">
    <property type="entry name" value="Metallo-hydrolase/oxidoreductase"/>
    <property type="match status" value="1"/>
</dbReference>
<evidence type="ECO:0000313" key="6">
    <source>
        <dbReference type="EMBL" id="KAB1439341.1"/>
    </source>
</evidence>
<dbReference type="PANTHER" id="PTHR46233">
    <property type="entry name" value="HYDROXYACYLGLUTATHIONE HYDROLASE GLOC"/>
    <property type="match status" value="1"/>
</dbReference>
<dbReference type="GO" id="GO:0016787">
    <property type="term" value="F:hydrolase activity"/>
    <property type="evidence" value="ECO:0007669"/>
    <property type="project" value="UniProtKB-KW"/>
</dbReference>
<dbReference type="InterPro" id="IPR036866">
    <property type="entry name" value="RibonucZ/Hydroxyglut_hydro"/>
</dbReference>
<dbReference type="AlphaFoldDB" id="A0A7V7UCM1"/>
<dbReference type="Proteomes" id="UP000461768">
    <property type="component" value="Unassembled WGS sequence"/>
</dbReference>
<keyword evidence="7" id="KW-1185">Reference proteome</keyword>
<comment type="cofactor">
    <cofactor evidence="1">
        <name>Zn(2+)</name>
        <dbReference type="ChEBI" id="CHEBI:29105"/>
    </cofactor>
</comment>
<evidence type="ECO:0000259" key="5">
    <source>
        <dbReference type="SMART" id="SM00849"/>
    </source>
</evidence>
<dbReference type="OrthoDB" id="9802248at2"/>